<dbReference type="Gene3D" id="2.60.40.790">
    <property type="match status" value="1"/>
</dbReference>
<evidence type="ECO:0000256" key="1">
    <source>
        <dbReference type="SAM" id="MobiDB-lite"/>
    </source>
</evidence>
<dbReference type="InterPro" id="IPR044563">
    <property type="entry name" value="Sgt1-like"/>
</dbReference>
<dbReference type="PROSITE" id="PS51048">
    <property type="entry name" value="SGS"/>
    <property type="match status" value="1"/>
</dbReference>
<proteinExistence type="predicted"/>
<dbReference type="STRING" id="109895.A0A507E0V5"/>
<dbReference type="PROSITE" id="PS51203">
    <property type="entry name" value="CS"/>
    <property type="match status" value="1"/>
</dbReference>
<dbReference type="Proteomes" id="UP000318582">
    <property type="component" value="Unassembled WGS sequence"/>
</dbReference>
<evidence type="ECO:0000259" key="2">
    <source>
        <dbReference type="PROSITE" id="PS51048"/>
    </source>
</evidence>
<feature type="compositionally biased region" description="Basic and acidic residues" evidence="1">
    <location>
        <begin position="91"/>
        <end position="102"/>
    </location>
</feature>
<feature type="domain" description="CS" evidence="3">
    <location>
        <begin position="1"/>
        <end position="55"/>
    </location>
</feature>
<name>A0A507E0V5_9FUNG</name>
<accession>A0A507E0V5</accession>
<reference evidence="4 5" key="1">
    <citation type="journal article" date="2019" name="Sci. Rep.">
        <title>Comparative genomics of chytrid fungi reveal insights into the obligate biotrophic and pathogenic lifestyle of Synchytrium endobioticum.</title>
        <authorList>
            <person name="van de Vossenberg B.T.L.H."/>
            <person name="Warris S."/>
            <person name="Nguyen H.D.T."/>
            <person name="van Gent-Pelzer M.P.E."/>
            <person name="Joly D.L."/>
            <person name="van de Geest H.C."/>
            <person name="Bonants P.J.M."/>
            <person name="Smith D.S."/>
            <person name="Levesque C.A."/>
            <person name="van der Lee T.A.J."/>
        </authorList>
    </citation>
    <scope>NUCLEOTIDE SEQUENCE [LARGE SCALE GENOMIC DNA]</scope>
    <source>
        <strain evidence="4 5">CBS 809.83</strain>
    </source>
</reference>
<dbReference type="SUPFAM" id="SSF49764">
    <property type="entry name" value="HSP20-like chaperones"/>
    <property type="match status" value="1"/>
</dbReference>
<dbReference type="EMBL" id="QEAQ01000053">
    <property type="protein sequence ID" value="TPX57391.1"/>
    <property type="molecule type" value="Genomic_DNA"/>
</dbReference>
<evidence type="ECO:0000259" key="3">
    <source>
        <dbReference type="PROSITE" id="PS51203"/>
    </source>
</evidence>
<dbReference type="Pfam" id="PF05002">
    <property type="entry name" value="SGS"/>
    <property type="match status" value="1"/>
</dbReference>
<comment type="caution">
    <text evidence="4">The sequence shown here is derived from an EMBL/GenBank/DDBJ whole genome shotgun (WGS) entry which is preliminary data.</text>
</comment>
<sequence length="165" mass="18366">MSVTVKLPGNTDYSLELDPLLHEISPDESKYAVMKTKIEIKLKKTVIGARWADLEGEETDGPVSRIEGVGAKDDVKSYPSSSKKKPNWDAVLKEEGKDDKPEGEQALNALFQQIYKDANPDVKRAMMKSYVESNGTCLSTNWDEVGKKQVEVTPPEGMVAKKFEM</sequence>
<dbReference type="InterPro" id="IPR007699">
    <property type="entry name" value="SGS_dom"/>
</dbReference>
<protein>
    <recommendedName>
        <fullName evidence="6">SGS domain-containing protein</fullName>
    </recommendedName>
</protein>
<dbReference type="Pfam" id="PF04969">
    <property type="entry name" value="CS"/>
    <property type="match status" value="1"/>
</dbReference>
<keyword evidence="5" id="KW-1185">Reference proteome</keyword>
<evidence type="ECO:0000313" key="4">
    <source>
        <dbReference type="EMBL" id="TPX57391.1"/>
    </source>
</evidence>
<evidence type="ECO:0008006" key="6">
    <source>
        <dbReference type="Google" id="ProtNLM"/>
    </source>
</evidence>
<organism evidence="4 5">
    <name type="scientific">Powellomyces hirtus</name>
    <dbReference type="NCBI Taxonomy" id="109895"/>
    <lineage>
        <taxon>Eukaryota</taxon>
        <taxon>Fungi</taxon>
        <taxon>Fungi incertae sedis</taxon>
        <taxon>Chytridiomycota</taxon>
        <taxon>Chytridiomycota incertae sedis</taxon>
        <taxon>Chytridiomycetes</taxon>
        <taxon>Spizellomycetales</taxon>
        <taxon>Powellomycetaceae</taxon>
        <taxon>Powellomyces</taxon>
    </lineage>
</organism>
<dbReference type="AlphaFoldDB" id="A0A507E0V5"/>
<dbReference type="InterPro" id="IPR008978">
    <property type="entry name" value="HSP20-like_chaperone"/>
</dbReference>
<dbReference type="InterPro" id="IPR007052">
    <property type="entry name" value="CS_dom"/>
</dbReference>
<feature type="domain" description="SGS" evidence="2">
    <location>
        <begin position="77"/>
        <end position="165"/>
    </location>
</feature>
<gene>
    <name evidence="4" type="ORF">PhCBS80983_g03880</name>
</gene>
<dbReference type="GO" id="GO:0051087">
    <property type="term" value="F:protein-folding chaperone binding"/>
    <property type="evidence" value="ECO:0007669"/>
    <property type="project" value="InterPro"/>
</dbReference>
<dbReference type="PANTHER" id="PTHR45862">
    <property type="entry name" value="PROTEIN SGT1 HOMOLOG"/>
    <property type="match status" value="1"/>
</dbReference>
<evidence type="ECO:0000313" key="5">
    <source>
        <dbReference type="Proteomes" id="UP000318582"/>
    </source>
</evidence>
<feature type="region of interest" description="Disordered" evidence="1">
    <location>
        <begin position="57"/>
        <end position="102"/>
    </location>
</feature>